<reference evidence="3 4" key="1">
    <citation type="submission" date="2015-01" db="EMBL/GenBank/DDBJ databases">
        <title>Lifestyle Evolution in Cyanobacterial Symbionts of Sponges.</title>
        <authorList>
            <person name="Burgsdorf I."/>
            <person name="Slaby B.M."/>
            <person name="Handley K.M."/>
            <person name="Haber M."/>
            <person name="Blom J."/>
            <person name="Marshall C.W."/>
            <person name="Gilbert J.A."/>
            <person name="Hentschel U."/>
            <person name="Steindler L."/>
        </authorList>
    </citation>
    <scope>NUCLEOTIDE SEQUENCE [LARGE SCALE GENOMIC DNA]</scope>
    <source>
        <strain evidence="3">142</strain>
    </source>
</reference>
<accession>A0A6N3X344</accession>
<dbReference type="InterPro" id="IPR036894">
    <property type="entry name" value="YbaB-like_sf"/>
</dbReference>
<protein>
    <submittedName>
        <fullName evidence="3">Nucleoid-associated protein</fullName>
    </submittedName>
</protein>
<sequence length="115" mass="12473">MAGFGLPNFSQLTEAFQKAQQIQKDAVRLQEELDALVVEGFSEDRRARVTISGNQVPQGVFLDPGLLSEEPQVVEAAVLEALQAAHQHSAETMKARMEELTGGLGNLNMPNLLGE</sequence>
<evidence type="ECO:0000313" key="3">
    <source>
        <dbReference type="EMBL" id="KKZ13666.1"/>
    </source>
</evidence>
<dbReference type="NCBIfam" id="TIGR00103">
    <property type="entry name" value="DNA_YbaB_EbfC"/>
    <property type="match status" value="1"/>
</dbReference>
<proteinExistence type="predicted"/>
<dbReference type="PANTHER" id="PTHR33449:SF1">
    <property type="entry name" value="NUCLEOID-ASSOCIATED PROTEIN YBAB"/>
    <property type="match status" value="1"/>
</dbReference>
<keyword evidence="2" id="KW-0175">Coiled coil</keyword>
<dbReference type="PIRSF" id="PIRSF004555">
    <property type="entry name" value="UCP004555"/>
    <property type="match status" value="1"/>
</dbReference>
<evidence type="ECO:0000256" key="1">
    <source>
        <dbReference type="ARBA" id="ARBA00023125"/>
    </source>
</evidence>
<name>A0A6N3X344_9SYNE</name>
<evidence type="ECO:0000313" key="4">
    <source>
        <dbReference type="Proteomes" id="UP000035054"/>
    </source>
</evidence>
<dbReference type="PANTHER" id="PTHR33449">
    <property type="entry name" value="NUCLEOID-ASSOCIATED PROTEIN YBAB"/>
    <property type="match status" value="1"/>
</dbReference>
<gene>
    <name evidence="3" type="ORF">TH68_06510</name>
</gene>
<dbReference type="Pfam" id="PF02575">
    <property type="entry name" value="YbaB_DNA_bd"/>
    <property type="match status" value="1"/>
</dbReference>
<dbReference type="GO" id="GO:0005829">
    <property type="term" value="C:cytosol"/>
    <property type="evidence" value="ECO:0007669"/>
    <property type="project" value="TreeGrafter"/>
</dbReference>
<dbReference type="Gene3D" id="3.30.1310.10">
    <property type="entry name" value="Nucleoid-associated protein YbaB-like domain"/>
    <property type="match status" value="1"/>
</dbReference>
<dbReference type="GO" id="GO:0003677">
    <property type="term" value="F:DNA binding"/>
    <property type="evidence" value="ECO:0007669"/>
    <property type="project" value="UniProtKB-KW"/>
</dbReference>
<feature type="coiled-coil region" evidence="2">
    <location>
        <begin position="12"/>
        <end position="39"/>
    </location>
</feature>
<dbReference type="Proteomes" id="UP000035054">
    <property type="component" value="Unassembled WGS sequence"/>
</dbReference>
<keyword evidence="1" id="KW-0238">DNA-binding</keyword>
<dbReference type="SUPFAM" id="SSF82607">
    <property type="entry name" value="YbaB-like"/>
    <property type="match status" value="1"/>
</dbReference>
<dbReference type="EMBL" id="JXUO01000218">
    <property type="protein sequence ID" value="KKZ13666.1"/>
    <property type="molecule type" value="Genomic_DNA"/>
</dbReference>
<dbReference type="InterPro" id="IPR004401">
    <property type="entry name" value="YbaB/EbfC"/>
</dbReference>
<organism evidence="3 4">
    <name type="scientific">Candidatus Synechococcus spongiarum 142</name>
    <dbReference type="NCBI Taxonomy" id="1608213"/>
    <lineage>
        <taxon>Bacteria</taxon>
        <taxon>Bacillati</taxon>
        <taxon>Cyanobacteriota</taxon>
        <taxon>Cyanophyceae</taxon>
        <taxon>Synechococcales</taxon>
        <taxon>Synechococcaceae</taxon>
        <taxon>Synechococcus</taxon>
    </lineage>
</organism>
<dbReference type="AlphaFoldDB" id="A0A6N3X344"/>
<comment type="caution">
    <text evidence="3">The sequence shown here is derived from an EMBL/GenBank/DDBJ whole genome shotgun (WGS) entry which is preliminary data.</text>
</comment>
<evidence type="ECO:0000256" key="2">
    <source>
        <dbReference type="SAM" id="Coils"/>
    </source>
</evidence>